<reference evidence="2 3" key="1">
    <citation type="submission" date="2019-06" db="EMBL/GenBank/DDBJ databases">
        <title>Draft genome of Streptomyces sedi sp. JCM16909.</title>
        <authorList>
            <person name="Klykleung N."/>
            <person name="Tanasupawat S."/>
            <person name="Kudo T."/>
            <person name="Yuki M."/>
            <person name="Ohkuma M."/>
        </authorList>
    </citation>
    <scope>NUCLEOTIDE SEQUENCE [LARGE SCALE GENOMIC DNA]</scope>
    <source>
        <strain evidence="2 3">JCM 16909</strain>
    </source>
</reference>
<dbReference type="EMBL" id="VDGT01000026">
    <property type="protein sequence ID" value="TNM25925.1"/>
    <property type="molecule type" value="Genomic_DNA"/>
</dbReference>
<feature type="region of interest" description="Disordered" evidence="1">
    <location>
        <begin position="1"/>
        <end position="36"/>
    </location>
</feature>
<feature type="compositionally biased region" description="Gly residues" evidence="1">
    <location>
        <begin position="17"/>
        <end position="33"/>
    </location>
</feature>
<protein>
    <submittedName>
        <fullName evidence="2">Uncharacterized protein</fullName>
    </submittedName>
</protein>
<evidence type="ECO:0000256" key="1">
    <source>
        <dbReference type="SAM" id="MobiDB-lite"/>
    </source>
</evidence>
<accession>A0A5C4UR50</accession>
<proteinExistence type="predicted"/>
<name>A0A5C4UR50_9ACTN</name>
<dbReference type="AlphaFoldDB" id="A0A5C4UR50"/>
<gene>
    <name evidence="2" type="ORF">FH715_25525</name>
</gene>
<comment type="caution">
    <text evidence="2">The sequence shown here is derived from an EMBL/GenBank/DDBJ whole genome shotgun (WGS) entry which is preliminary data.</text>
</comment>
<dbReference type="Proteomes" id="UP000311713">
    <property type="component" value="Unassembled WGS sequence"/>
</dbReference>
<keyword evidence="3" id="KW-1185">Reference proteome</keyword>
<evidence type="ECO:0000313" key="3">
    <source>
        <dbReference type="Proteomes" id="UP000311713"/>
    </source>
</evidence>
<evidence type="ECO:0000313" key="2">
    <source>
        <dbReference type="EMBL" id="TNM25925.1"/>
    </source>
</evidence>
<organism evidence="2 3">
    <name type="scientific">Streptomyces sedi</name>
    <dbReference type="NCBI Taxonomy" id="555059"/>
    <lineage>
        <taxon>Bacteria</taxon>
        <taxon>Bacillati</taxon>
        <taxon>Actinomycetota</taxon>
        <taxon>Actinomycetes</taxon>
        <taxon>Kitasatosporales</taxon>
        <taxon>Streptomycetaceae</taxon>
        <taxon>Streptomyces</taxon>
    </lineage>
</organism>
<sequence>MGADPVLRGAGRAVRGGQPGLGGPARHAGGGVPDGVEPVRGAAGLLESRGRGLRLWRVNALGWSFKGWCCREVPKDGRF</sequence>